<gene>
    <name evidence="3" type="ORF">GGI19_004432</name>
</gene>
<dbReference type="AlphaFoldDB" id="A0A9W8GYQ6"/>
<dbReference type="InterPro" id="IPR036324">
    <property type="entry name" value="Mn/Fe_SOD_N_sf"/>
</dbReference>
<protein>
    <recommendedName>
        <fullName evidence="2">Manganese/iron superoxide dismutase C-terminal domain-containing protein</fullName>
    </recommendedName>
</protein>
<dbReference type="Pfam" id="PF02777">
    <property type="entry name" value="Sod_Fe_C"/>
    <property type="match status" value="2"/>
</dbReference>
<dbReference type="GO" id="GO:0046872">
    <property type="term" value="F:metal ion binding"/>
    <property type="evidence" value="ECO:0007669"/>
    <property type="project" value="InterPro"/>
</dbReference>
<keyword evidence="4" id="KW-1185">Reference proteome</keyword>
<organism evidence="3 4">
    <name type="scientific">Coemansia pectinata</name>
    <dbReference type="NCBI Taxonomy" id="1052879"/>
    <lineage>
        <taxon>Eukaryota</taxon>
        <taxon>Fungi</taxon>
        <taxon>Fungi incertae sedis</taxon>
        <taxon>Zoopagomycota</taxon>
        <taxon>Kickxellomycotina</taxon>
        <taxon>Kickxellomycetes</taxon>
        <taxon>Kickxellales</taxon>
        <taxon>Kickxellaceae</taxon>
        <taxon>Coemansia</taxon>
    </lineage>
</organism>
<feature type="domain" description="Manganese/iron superoxide dismutase C-terminal" evidence="2">
    <location>
        <begin position="119"/>
        <end position="175"/>
    </location>
</feature>
<evidence type="ECO:0000313" key="4">
    <source>
        <dbReference type="Proteomes" id="UP001140011"/>
    </source>
</evidence>
<name>A0A9W8GYQ6_9FUNG</name>
<evidence type="ECO:0000256" key="1">
    <source>
        <dbReference type="ARBA" id="ARBA00037226"/>
    </source>
</evidence>
<dbReference type="InterPro" id="IPR019832">
    <property type="entry name" value="Mn/Fe_SOD_C"/>
</dbReference>
<dbReference type="GO" id="GO:0005737">
    <property type="term" value="C:cytoplasm"/>
    <property type="evidence" value="ECO:0007669"/>
    <property type="project" value="TreeGrafter"/>
</dbReference>
<evidence type="ECO:0000259" key="2">
    <source>
        <dbReference type="Pfam" id="PF02777"/>
    </source>
</evidence>
<accession>A0A9W8GYQ6</accession>
<dbReference type="SUPFAM" id="SSF46609">
    <property type="entry name" value="Fe,Mn superoxide dismutase (SOD), N-terminal domain"/>
    <property type="match status" value="1"/>
</dbReference>
<dbReference type="InterPro" id="IPR036314">
    <property type="entry name" value="SOD_C_sf"/>
</dbReference>
<proteinExistence type="predicted"/>
<comment type="caution">
    <text evidence="3">The sequence shown here is derived from an EMBL/GenBank/DDBJ whole genome shotgun (WGS) entry which is preliminary data.</text>
</comment>
<dbReference type="PANTHER" id="PTHR43595">
    <property type="entry name" value="37S RIBOSOMAL PROTEIN S26, MITOCHONDRIAL"/>
    <property type="match status" value="1"/>
</dbReference>
<dbReference type="Proteomes" id="UP001140011">
    <property type="component" value="Unassembled WGS sequence"/>
</dbReference>
<evidence type="ECO:0000313" key="3">
    <source>
        <dbReference type="EMBL" id="KAJ2751527.1"/>
    </source>
</evidence>
<dbReference type="GO" id="GO:0004784">
    <property type="term" value="F:superoxide dismutase activity"/>
    <property type="evidence" value="ECO:0007669"/>
    <property type="project" value="InterPro"/>
</dbReference>
<feature type="domain" description="Manganese/iron superoxide dismutase C-terminal" evidence="2">
    <location>
        <begin position="202"/>
        <end position="244"/>
    </location>
</feature>
<sequence>MFRLANRARNVARPLLQRAVNARYHQAALLPYGCENGVGSFLSAPSLDFLYNMRQVELINNVNRLTEGSVHEASSLIRVIYDSAQDPTQTALLNNASQAWNIDFFLQTLTVEPTNLREDVRRQIAEQFVSFDRFKTTFAESALSMFGNGWTWLVMNETGQLSVMNTYNAGSPFTAVPSKESNAMKGLSYSAIQRSAGRRPFIKLSPIIGLSMWQESFLPDYGLDRETYVSRFWDVINWTVVHERMLSTRSGSRTTV</sequence>
<reference evidence="3" key="1">
    <citation type="submission" date="2022-07" db="EMBL/GenBank/DDBJ databases">
        <title>Phylogenomic reconstructions and comparative analyses of Kickxellomycotina fungi.</title>
        <authorList>
            <person name="Reynolds N.K."/>
            <person name="Stajich J.E."/>
            <person name="Barry K."/>
            <person name="Grigoriev I.V."/>
            <person name="Crous P."/>
            <person name="Smith M.E."/>
        </authorList>
    </citation>
    <scope>NUCLEOTIDE SEQUENCE</scope>
    <source>
        <strain evidence="3">BCRC 34297</strain>
    </source>
</reference>
<dbReference type="Gene3D" id="3.55.40.20">
    <property type="entry name" value="Iron/manganese superoxide dismutase, C-terminal domain"/>
    <property type="match status" value="1"/>
</dbReference>
<dbReference type="OrthoDB" id="275227at2759"/>
<dbReference type="SUPFAM" id="SSF54719">
    <property type="entry name" value="Fe,Mn superoxide dismutase (SOD), C-terminal domain"/>
    <property type="match status" value="1"/>
</dbReference>
<dbReference type="EMBL" id="JANBUH010000390">
    <property type="protein sequence ID" value="KAJ2751527.1"/>
    <property type="molecule type" value="Genomic_DNA"/>
</dbReference>
<dbReference type="PANTHER" id="PTHR43595:SF2">
    <property type="entry name" value="SMALL RIBOSOMAL SUBUNIT PROTEIN MS42"/>
    <property type="match status" value="1"/>
</dbReference>
<comment type="function">
    <text evidence="1">Component of the mitochondrial ribosome (mitoribosome), a dedicated translation machinery responsible for the synthesis of mitochondrial genome-encoded proteins, including at least some of the essential transmembrane subunits of the mitochondrial respiratory chain. The mitoribosomes are attached to the mitochondrial inner membrane and translation products are cotranslationally integrated into the membrane.</text>
</comment>